<accession>A0A183ECG0</accession>
<keyword evidence="1" id="KW-0694">RNA-binding</keyword>
<dbReference type="PANTHER" id="PTHR13360:SF1">
    <property type="entry name" value="ACTIVATING SIGNAL COINTEGRATOR 1 COMPLEX SUBUNIT 1"/>
    <property type="match status" value="1"/>
</dbReference>
<dbReference type="Gene3D" id="3.30.1370.10">
    <property type="entry name" value="K Homology domain, type 1"/>
    <property type="match status" value="1"/>
</dbReference>
<dbReference type="Pfam" id="PF10469">
    <property type="entry name" value="AKAP7_NLS"/>
    <property type="match status" value="1"/>
</dbReference>
<organism evidence="3">
    <name type="scientific">Gongylonema pulchrum</name>
    <dbReference type="NCBI Taxonomy" id="637853"/>
    <lineage>
        <taxon>Eukaryota</taxon>
        <taxon>Metazoa</taxon>
        <taxon>Ecdysozoa</taxon>
        <taxon>Nematoda</taxon>
        <taxon>Chromadorea</taxon>
        <taxon>Rhabditida</taxon>
        <taxon>Spirurina</taxon>
        <taxon>Spiruromorpha</taxon>
        <taxon>Spiruroidea</taxon>
        <taxon>Gongylonematidae</taxon>
        <taxon>Gongylonema</taxon>
    </lineage>
</organism>
<dbReference type="Gene3D" id="3.90.1140.10">
    <property type="entry name" value="Cyclic phosphodiesterase"/>
    <property type="match status" value="1"/>
</dbReference>
<dbReference type="CDD" id="cd00105">
    <property type="entry name" value="KH-I"/>
    <property type="match status" value="1"/>
</dbReference>
<evidence type="ECO:0000313" key="3">
    <source>
        <dbReference type="WBParaSite" id="GPUH_0001867601-mRNA-1"/>
    </source>
</evidence>
<dbReference type="AlphaFoldDB" id="A0A183ECG0"/>
<dbReference type="SUPFAM" id="SSF54791">
    <property type="entry name" value="Eukaryotic type KH-domain (KH-domain type I)"/>
    <property type="match status" value="1"/>
</dbReference>
<dbReference type="PANTHER" id="PTHR13360">
    <property type="entry name" value="ACTIVATING SIGNAL COINTEGRATOR 1 COMPLEX SUBUNIT 1"/>
    <property type="match status" value="1"/>
</dbReference>
<dbReference type="Pfam" id="PF00013">
    <property type="entry name" value="KH_1"/>
    <property type="match status" value="1"/>
</dbReference>
<dbReference type="InterPro" id="IPR009210">
    <property type="entry name" value="ASCC1"/>
</dbReference>
<dbReference type="GO" id="GO:0006355">
    <property type="term" value="P:regulation of DNA-templated transcription"/>
    <property type="evidence" value="ECO:0007669"/>
    <property type="project" value="TreeGrafter"/>
</dbReference>
<dbReference type="WBParaSite" id="GPUH_0001867601-mRNA-1">
    <property type="protein sequence ID" value="GPUH_0001867601-mRNA-1"/>
    <property type="gene ID" value="GPUH_0001867601"/>
</dbReference>
<proteinExistence type="predicted"/>
<evidence type="ECO:0000259" key="2">
    <source>
        <dbReference type="SMART" id="SM00322"/>
    </source>
</evidence>
<evidence type="ECO:0000256" key="1">
    <source>
        <dbReference type="PROSITE-ProRule" id="PRU00117"/>
    </source>
</evidence>
<dbReference type="SUPFAM" id="SSF55144">
    <property type="entry name" value="LigT-like"/>
    <property type="match status" value="1"/>
</dbReference>
<reference evidence="3" key="1">
    <citation type="submission" date="2016-06" db="UniProtKB">
        <authorList>
            <consortium name="WormBaseParasite"/>
        </authorList>
    </citation>
    <scope>IDENTIFICATION</scope>
</reference>
<dbReference type="PROSITE" id="PS50084">
    <property type="entry name" value="KH_TYPE_1"/>
    <property type="match status" value="1"/>
</dbReference>
<dbReference type="InterPro" id="IPR019510">
    <property type="entry name" value="AKAP7-like_phosphoesterase"/>
</dbReference>
<protein>
    <submittedName>
        <fullName evidence="3">KH domain-containing protein</fullName>
    </submittedName>
</protein>
<dbReference type="GO" id="GO:0006307">
    <property type="term" value="P:DNA alkylation repair"/>
    <property type="evidence" value="ECO:0007669"/>
    <property type="project" value="InterPro"/>
</dbReference>
<name>A0A183ECG0_9BILA</name>
<dbReference type="InterPro" id="IPR004087">
    <property type="entry name" value="KH_dom"/>
</dbReference>
<dbReference type="GO" id="GO:0003723">
    <property type="term" value="F:RNA binding"/>
    <property type="evidence" value="ECO:0007669"/>
    <property type="project" value="UniProtKB-UniRule"/>
</dbReference>
<dbReference type="SMART" id="SM00322">
    <property type="entry name" value="KH"/>
    <property type="match status" value="1"/>
</dbReference>
<feature type="domain" description="K Homology" evidence="2">
    <location>
        <begin position="1"/>
        <end position="71"/>
    </location>
</feature>
<dbReference type="InterPro" id="IPR036612">
    <property type="entry name" value="KH_dom_type_1_sf"/>
</dbReference>
<dbReference type="GO" id="GO:0005634">
    <property type="term" value="C:nucleus"/>
    <property type="evidence" value="ECO:0007669"/>
    <property type="project" value="TreeGrafter"/>
</dbReference>
<sequence length="304" mass="34494">LLIFFRIKIPSQLRGFVIGPQGSIIKGIQQQTRCRVVFPNKDDTEKPVELISSVSEGSVLLCRDRIELIMREVRHRAGFTHFVSLSMAYGGIKRRFCDFCRMESCRLAAAFQKPARLHLTLTMLTLLEKEEEVEAVKALDRAIGDSVSSILEGRPLEAEIKGLDIMNDDPTRARVLYACASSDRLQKFADAIANAMRDAGFAPKEESVKLHMTLSNVKYAVRLSFDHYLCNFTGLVRGSVGWMDVSRLLEKYRDFLFGRTTVREGFKGKLSGKNDGQRMDGSEWYWHDVTVKVTGQLEGREQKF</sequence>
<dbReference type="InterPro" id="IPR009097">
    <property type="entry name" value="Cyclic_Pdiesterase"/>
</dbReference>
<dbReference type="InterPro" id="IPR004088">
    <property type="entry name" value="KH_dom_type_1"/>
</dbReference>